<name>A0A1T5L231_9FIRM</name>
<evidence type="ECO:0000256" key="2">
    <source>
        <dbReference type="ARBA" id="ARBA00022898"/>
    </source>
</evidence>
<protein>
    <submittedName>
        <fullName evidence="5">Ornithine racemase</fullName>
    </submittedName>
</protein>
<dbReference type="InterPro" id="IPR000821">
    <property type="entry name" value="Ala_racemase"/>
</dbReference>
<dbReference type="RefSeq" id="WP_139380308.1">
    <property type="nucleotide sequence ID" value="NZ_FUZT01000005.1"/>
</dbReference>
<dbReference type="Pfam" id="PF01168">
    <property type="entry name" value="Ala_racemase_N"/>
    <property type="match status" value="1"/>
</dbReference>
<reference evidence="5 6" key="1">
    <citation type="submission" date="2017-02" db="EMBL/GenBank/DDBJ databases">
        <authorList>
            <person name="Peterson S.W."/>
        </authorList>
    </citation>
    <scope>NUCLEOTIDE SEQUENCE [LARGE SCALE GENOMIC DNA]</scope>
    <source>
        <strain evidence="5 6">M1</strain>
    </source>
</reference>
<keyword evidence="2" id="KW-0663">Pyridoxal phosphate</keyword>
<dbReference type="GO" id="GO:0005829">
    <property type="term" value="C:cytosol"/>
    <property type="evidence" value="ECO:0007669"/>
    <property type="project" value="TreeGrafter"/>
</dbReference>
<evidence type="ECO:0000259" key="4">
    <source>
        <dbReference type="Pfam" id="PF01168"/>
    </source>
</evidence>
<keyword evidence="6" id="KW-1185">Reference proteome</keyword>
<dbReference type="AlphaFoldDB" id="A0A1T5L231"/>
<feature type="domain" description="Alanine racemase N-terminal" evidence="4">
    <location>
        <begin position="9"/>
        <end position="223"/>
    </location>
</feature>
<dbReference type="InterPro" id="IPR029066">
    <property type="entry name" value="PLP-binding_barrel"/>
</dbReference>
<comment type="cofactor">
    <cofactor evidence="1">
        <name>pyridoxal 5'-phosphate</name>
        <dbReference type="ChEBI" id="CHEBI:597326"/>
    </cofactor>
</comment>
<dbReference type="InterPro" id="IPR001608">
    <property type="entry name" value="Ala_racemase_N"/>
</dbReference>
<dbReference type="OrthoDB" id="504078at2"/>
<organism evidence="5 6">
    <name type="scientific">Maledivibacter halophilus</name>
    <dbReference type="NCBI Taxonomy" id="36842"/>
    <lineage>
        <taxon>Bacteria</taxon>
        <taxon>Bacillati</taxon>
        <taxon>Bacillota</taxon>
        <taxon>Clostridia</taxon>
        <taxon>Peptostreptococcales</taxon>
        <taxon>Caminicellaceae</taxon>
        <taxon>Maledivibacter</taxon>
    </lineage>
</organism>
<dbReference type="CDD" id="cd06815">
    <property type="entry name" value="PLPDE_III_AR_like_1"/>
    <property type="match status" value="1"/>
</dbReference>
<dbReference type="PANTHER" id="PTHR30511:SF3">
    <property type="entry name" value="LYSINE RACEMASE"/>
    <property type="match status" value="1"/>
</dbReference>
<evidence type="ECO:0000256" key="1">
    <source>
        <dbReference type="ARBA" id="ARBA00001933"/>
    </source>
</evidence>
<dbReference type="NCBIfam" id="NF040742">
    <property type="entry name" value="racem_Orr"/>
    <property type="match status" value="1"/>
</dbReference>
<evidence type="ECO:0000313" key="6">
    <source>
        <dbReference type="Proteomes" id="UP000190285"/>
    </source>
</evidence>
<evidence type="ECO:0000256" key="3">
    <source>
        <dbReference type="ARBA" id="ARBA00023235"/>
    </source>
</evidence>
<gene>
    <name evidence="5" type="ORF">SAMN02194393_02361</name>
</gene>
<dbReference type="EMBL" id="FUZT01000005">
    <property type="protein sequence ID" value="SKC70021.1"/>
    <property type="molecule type" value="Genomic_DNA"/>
</dbReference>
<dbReference type="SUPFAM" id="SSF51419">
    <property type="entry name" value="PLP-binding barrel"/>
    <property type="match status" value="1"/>
</dbReference>
<dbReference type="GO" id="GO:0030170">
    <property type="term" value="F:pyridoxal phosphate binding"/>
    <property type="evidence" value="ECO:0007669"/>
    <property type="project" value="TreeGrafter"/>
</dbReference>
<dbReference type="PANTHER" id="PTHR30511">
    <property type="entry name" value="ALANINE RACEMASE"/>
    <property type="match status" value="1"/>
</dbReference>
<proteinExistence type="predicted"/>
<keyword evidence="3" id="KW-0413">Isomerase</keyword>
<dbReference type="STRING" id="36842.SAMN02194393_02361"/>
<evidence type="ECO:0000313" key="5">
    <source>
        <dbReference type="EMBL" id="SKC70021.1"/>
    </source>
</evidence>
<sequence length="357" mass="39632">MFICPRIEIDINKVKHNTKVLVDLCKKHHIDIAGVTKVFCAIPKVANTMVEGGVKYLADSRIENLVKLAELNIPKLLLRLPMISQVHEVVKYADISLNSELSTIEELSKEAIKLNKVHEIILMVDLGDLREGVWVDDVNSIVKEILKLKGIKLKGIGTNLTCYGGVLPNKENLGQLAGIADEIKNEFNIELDIISGGNSSSLYIIEKNEIPDKINNLRLGESIVLGRETAYGNSIENTYQDAFKLAAEIIELKVKPSIPIGEIGMDAFGNKPTFEDKGNRKRAILAVGRQDVNPDNLIPINEKIEIIGASSDHLIIDVTDSEKEYKVGDEIKFNLEYGALLQLTTSEYIHKQIINSN</sequence>
<dbReference type="Proteomes" id="UP000190285">
    <property type="component" value="Unassembled WGS sequence"/>
</dbReference>
<dbReference type="GO" id="GO:0008784">
    <property type="term" value="F:alanine racemase activity"/>
    <property type="evidence" value="ECO:0007669"/>
    <property type="project" value="TreeGrafter"/>
</dbReference>
<accession>A0A1T5L231</accession>
<dbReference type="Gene3D" id="3.20.20.10">
    <property type="entry name" value="Alanine racemase"/>
    <property type="match status" value="1"/>
</dbReference>